<keyword evidence="4" id="KW-1185">Reference proteome</keyword>
<dbReference type="RefSeq" id="WP_084116967.1">
    <property type="nucleotide sequence ID" value="NZ_FWXH01000016.1"/>
</dbReference>
<reference evidence="3 4" key="1">
    <citation type="submission" date="2017-04" db="EMBL/GenBank/DDBJ databases">
        <authorList>
            <person name="Afonso C.L."/>
            <person name="Miller P.J."/>
            <person name="Scott M.A."/>
            <person name="Spackman E."/>
            <person name="Goraichik I."/>
            <person name="Dimitrov K.M."/>
            <person name="Suarez D.L."/>
            <person name="Swayne D.E."/>
        </authorList>
    </citation>
    <scope>NUCLEOTIDE SEQUENCE [LARGE SCALE GENOMIC DNA]</scope>
    <source>
        <strain evidence="3 4">DSM 12555</strain>
    </source>
</reference>
<gene>
    <name evidence="3" type="ORF">SAMN02745134_03076</name>
</gene>
<dbReference type="InterPro" id="IPR050250">
    <property type="entry name" value="Macrolide_Exporter_MacB"/>
</dbReference>
<dbReference type="InterPro" id="IPR025857">
    <property type="entry name" value="MacB_PCD"/>
</dbReference>
<feature type="domain" description="MacB-like periplasmic core" evidence="2">
    <location>
        <begin position="36"/>
        <end position="193"/>
    </location>
</feature>
<keyword evidence="1" id="KW-0472">Membrane</keyword>
<evidence type="ECO:0000313" key="4">
    <source>
        <dbReference type="Proteomes" id="UP000192468"/>
    </source>
</evidence>
<dbReference type="AlphaFoldDB" id="A0A1W1XUH7"/>
<keyword evidence="1" id="KW-0812">Transmembrane</keyword>
<dbReference type="OrthoDB" id="1893987at2"/>
<keyword evidence="1" id="KW-1133">Transmembrane helix</keyword>
<accession>A0A1W1XUH7</accession>
<feature type="transmembrane region" description="Helical" evidence="1">
    <location>
        <begin position="248"/>
        <end position="272"/>
    </location>
</feature>
<dbReference type="EMBL" id="FWXH01000016">
    <property type="protein sequence ID" value="SMC27168.1"/>
    <property type="molecule type" value="Genomic_DNA"/>
</dbReference>
<name>A0A1W1XUH7_9CLOT</name>
<dbReference type="Pfam" id="PF12704">
    <property type="entry name" value="MacB_PCD"/>
    <property type="match status" value="1"/>
</dbReference>
<sequence length="408" mass="47415">MNIKKILKLRLIINLIILILLILLGIYLDLNLNKNVSNVLEYKKINTSSNTSNNGITFEDLNKLKKQYTKLIFTGYKEVISNIQNKYGNSPSKAIKTKIVLIDENYLNLYPYKILAGGKFNSLSIKNGEKVAVISDVMAADLFKSIKVIGDTITLNNEKYRIVGVYKENQSLTYEESEDGYERVYIPYSSYTIVDKTQNLFLDVFTTKETTQMSYKNINNDLTKTLGQNLSSYKMVNYTILKNIVFQYMKILCFLIGICVIIFILKIILQYLKNIVVFFREKFQTNYFKDILINYKKELIFSFSKVVFLLISIIIIFNLIKFNVVIEDKYLPTDNIFDVPYYTKTILDDIKLSNADEQGFNNVYNKYVSNINNIEKLIFWTEIVTCSIFIINGRLLIILTKRKSVIKT</sequence>
<dbReference type="GO" id="GO:0005886">
    <property type="term" value="C:plasma membrane"/>
    <property type="evidence" value="ECO:0007669"/>
    <property type="project" value="TreeGrafter"/>
</dbReference>
<protein>
    <submittedName>
        <fullName evidence="3">Putative ABC transport system permease protein</fullName>
    </submittedName>
</protein>
<feature type="transmembrane region" description="Helical" evidence="1">
    <location>
        <begin position="377"/>
        <end position="399"/>
    </location>
</feature>
<evidence type="ECO:0000313" key="3">
    <source>
        <dbReference type="EMBL" id="SMC27168.1"/>
    </source>
</evidence>
<evidence type="ECO:0000256" key="1">
    <source>
        <dbReference type="SAM" id="Phobius"/>
    </source>
</evidence>
<feature type="transmembrane region" description="Helical" evidence="1">
    <location>
        <begin position="299"/>
        <end position="320"/>
    </location>
</feature>
<organism evidence="3 4">
    <name type="scientific">Clostridium acidisoli DSM 12555</name>
    <dbReference type="NCBI Taxonomy" id="1121291"/>
    <lineage>
        <taxon>Bacteria</taxon>
        <taxon>Bacillati</taxon>
        <taxon>Bacillota</taxon>
        <taxon>Clostridia</taxon>
        <taxon>Eubacteriales</taxon>
        <taxon>Clostridiaceae</taxon>
        <taxon>Clostridium</taxon>
    </lineage>
</organism>
<proteinExistence type="predicted"/>
<dbReference type="Proteomes" id="UP000192468">
    <property type="component" value="Unassembled WGS sequence"/>
</dbReference>
<feature type="transmembrane region" description="Helical" evidence="1">
    <location>
        <begin position="12"/>
        <end position="30"/>
    </location>
</feature>
<evidence type="ECO:0000259" key="2">
    <source>
        <dbReference type="Pfam" id="PF12704"/>
    </source>
</evidence>
<dbReference type="GO" id="GO:0022857">
    <property type="term" value="F:transmembrane transporter activity"/>
    <property type="evidence" value="ECO:0007669"/>
    <property type="project" value="TreeGrafter"/>
</dbReference>
<dbReference type="PANTHER" id="PTHR30572">
    <property type="entry name" value="MEMBRANE COMPONENT OF TRANSPORTER-RELATED"/>
    <property type="match status" value="1"/>
</dbReference>
<dbReference type="STRING" id="1121291.SAMN02745134_03076"/>
<dbReference type="PANTHER" id="PTHR30572:SF4">
    <property type="entry name" value="ABC TRANSPORTER PERMEASE YTRF"/>
    <property type="match status" value="1"/>
</dbReference>